<dbReference type="FunFam" id="3.30.110.10:FF:000001">
    <property type="entry name" value="Translation initiation factor IF-3"/>
    <property type="match status" value="1"/>
</dbReference>
<dbReference type="GO" id="GO:0016020">
    <property type="term" value="C:membrane"/>
    <property type="evidence" value="ECO:0007669"/>
    <property type="project" value="TreeGrafter"/>
</dbReference>
<keyword evidence="2 4" id="KW-0396">Initiation factor</keyword>
<comment type="function">
    <text evidence="4">IF-3 binds to the 30S ribosomal subunit and shifts the equilibrium between 70S ribosomes and their 50S and 30S subunits in favor of the free subunits, thus enhancing the availability of 30S subunits on which protein synthesis initiation begins.</text>
</comment>
<keyword evidence="4" id="KW-0963">Cytoplasm</keyword>
<protein>
    <recommendedName>
        <fullName evidence="4 5">Translation initiation factor IF-3</fullName>
    </recommendedName>
</protein>
<dbReference type="InterPro" id="IPR019815">
    <property type="entry name" value="Translation_initiation_fac_3_C"/>
</dbReference>
<dbReference type="GO" id="GO:0032790">
    <property type="term" value="P:ribosome disassembly"/>
    <property type="evidence" value="ECO:0007669"/>
    <property type="project" value="TreeGrafter"/>
</dbReference>
<dbReference type="PANTHER" id="PTHR10938">
    <property type="entry name" value="TRANSLATION INITIATION FACTOR IF-3"/>
    <property type="match status" value="1"/>
</dbReference>
<evidence type="ECO:0000256" key="5">
    <source>
        <dbReference type="NCBIfam" id="TIGR00168"/>
    </source>
</evidence>
<dbReference type="PANTHER" id="PTHR10938:SF0">
    <property type="entry name" value="TRANSLATION INITIATION FACTOR IF-3, MITOCHONDRIAL"/>
    <property type="match status" value="1"/>
</dbReference>
<dbReference type="AlphaFoldDB" id="A0A9D1IJV7"/>
<dbReference type="Gene3D" id="3.10.20.80">
    <property type="entry name" value="Translation initiation factor 3 (IF-3), N-terminal domain"/>
    <property type="match status" value="1"/>
</dbReference>
<dbReference type="Pfam" id="PF00707">
    <property type="entry name" value="IF3_C"/>
    <property type="match status" value="1"/>
</dbReference>
<dbReference type="InterPro" id="IPR001288">
    <property type="entry name" value="Translation_initiation_fac_3"/>
</dbReference>
<evidence type="ECO:0000313" key="9">
    <source>
        <dbReference type="EMBL" id="HIU38403.1"/>
    </source>
</evidence>
<dbReference type="InterPro" id="IPR019814">
    <property type="entry name" value="Translation_initiation_fac_3_N"/>
</dbReference>
<evidence type="ECO:0000259" key="8">
    <source>
        <dbReference type="Pfam" id="PF05198"/>
    </source>
</evidence>
<dbReference type="Pfam" id="PF05198">
    <property type="entry name" value="IF3_N"/>
    <property type="match status" value="1"/>
</dbReference>
<evidence type="ECO:0000256" key="6">
    <source>
        <dbReference type="SAM" id="MobiDB-lite"/>
    </source>
</evidence>
<gene>
    <name evidence="4" type="primary">infC</name>
    <name evidence="9" type="ORF">IAD18_01905</name>
</gene>
<dbReference type="GO" id="GO:0043022">
    <property type="term" value="F:ribosome binding"/>
    <property type="evidence" value="ECO:0007669"/>
    <property type="project" value="UniProtKB-ARBA"/>
</dbReference>
<feature type="domain" description="Translation initiation factor 3 C-terminal" evidence="7">
    <location>
        <begin position="100"/>
        <end position="185"/>
    </location>
</feature>
<keyword evidence="3 4" id="KW-0648">Protein biosynthesis</keyword>
<sequence length="188" mass="21375">MVKTPAGSGGGTPQRKNDKKDAYAINGQIRAKEVRLVGDNVEQGVYPLSRALQIAEDMELDLIEISPNAVPPVCKILDYQKFLYQQKKRLKEQKAKSTKVVVKEIRFGPQTDDHDYNFKLKHAMGFLKEGAKVKAYVFFRGRSILFKEQGEVLLLRFANDLEDYGKVEQMPVLEGKRMTIMLTPKKAK</sequence>
<dbReference type="GO" id="GO:0005829">
    <property type="term" value="C:cytosol"/>
    <property type="evidence" value="ECO:0007669"/>
    <property type="project" value="TreeGrafter"/>
</dbReference>
<evidence type="ECO:0000256" key="3">
    <source>
        <dbReference type="ARBA" id="ARBA00022917"/>
    </source>
</evidence>
<reference evidence="9" key="1">
    <citation type="submission" date="2020-10" db="EMBL/GenBank/DDBJ databases">
        <authorList>
            <person name="Gilroy R."/>
        </authorList>
    </citation>
    <scope>NUCLEOTIDE SEQUENCE</scope>
    <source>
        <strain evidence="9">17073</strain>
    </source>
</reference>
<dbReference type="NCBIfam" id="TIGR00168">
    <property type="entry name" value="infC"/>
    <property type="match status" value="1"/>
</dbReference>
<comment type="caution">
    <text evidence="9">The sequence shown here is derived from an EMBL/GenBank/DDBJ whole genome shotgun (WGS) entry which is preliminary data.</text>
</comment>
<comment type="similarity">
    <text evidence="1 4">Belongs to the IF-3 family.</text>
</comment>
<evidence type="ECO:0000256" key="2">
    <source>
        <dbReference type="ARBA" id="ARBA00022540"/>
    </source>
</evidence>
<feature type="region of interest" description="Disordered" evidence="6">
    <location>
        <begin position="1"/>
        <end position="22"/>
    </location>
</feature>
<dbReference type="InterPro" id="IPR036788">
    <property type="entry name" value="T_IF-3_C_sf"/>
</dbReference>
<dbReference type="Proteomes" id="UP000824076">
    <property type="component" value="Unassembled WGS sequence"/>
</dbReference>
<dbReference type="FunFam" id="3.10.20.80:FF:000001">
    <property type="entry name" value="Translation initiation factor IF-3"/>
    <property type="match status" value="1"/>
</dbReference>
<dbReference type="HAMAP" id="MF_00080">
    <property type="entry name" value="IF_3"/>
    <property type="match status" value="1"/>
</dbReference>
<dbReference type="InterPro" id="IPR036787">
    <property type="entry name" value="T_IF-3_N_sf"/>
</dbReference>
<evidence type="ECO:0000256" key="1">
    <source>
        <dbReference type="ARBA" id="ARBA00005439"/>
    </source>
</evidence>
<comment type="subunit">
    <text evidence="4">Monomer.</text>
</comment>
<accession>A0A9D1IJV7</accession>
<dbReference type="SUPFAM" id="SSF55200">
    <property type="entry name" value="Translation initiation factor IF3, C-terminal domain"/>
    <property type="match status" value="1"/>
</dbReference>
<evidence type="ECO:0000256" key="4">
    <source>
        <dbReference type="HAMAP-Rule" id="MF_00080"/>
    </source>
</evidence>
<evidence type="ECO:0000259" key="7">
    <source>
        <dbReference type="Pfam" id="PF00707"/>
    </source>
</evidence>
<dbReference type="EMBL" id="DVMS01000049">
    <property type="protein sequence ID" value="HIU38403.1"/>
    <property type="molecule type" value="Genomic_DNA"/>
</dbReference>
<reference evidence="9" key="2">
    <citation type="journal article" date="2021" name="PeerJ">
        <title>Extensive microbial diversity within the chicken gut microbiome revealed by metagenomics and culture.</title>
        <authorList>
            <person name="Gilroy R."/>
            <person name="Ravi A."/>
            <person name="Getino M."/>
            <person name="Pursley I."/>
            <person name="Horton D.L."/>
            <person name="Alikhan N.F."/>
            <person name="Baker D."/>
            <person name="Gharbi K."/>
            <person name="Hall N."/>
            <person name="Watson M."/>
            <person name="Adriaenssens E.M."/>
            <person name="Foster-Nyarko E."/>
            <person name="Jarju S."/>
            <person name="Secka A."/>
            <person name="Antonio M."/>
            <person name="Oren A."/>
            <person name="Chaudhuri R.R."/>
            <person name="La Ragione R."/>
            <person name="Hildebrand F."/>
            <person name="Pallen M.J."/>
        </authorList>
    </citation>
    <scope>NUCLEOTIDE SEQUENCE</scope>
    <source>
        <strain evidence="9">17073</strain>
    </source>
</reference>
<comment type="subcellular location">
    <subcellularLocation>
        <location evidence="4">Cytoplasm</location>
    </subcellularLocation>
</comment>
<organism evidence="9 10">
    <name type="scientific">Candidatus Limisoma intestinavium</name>
    <dbReference type="NCBI Taxonomy" id="2840856"/>
    <lineage>
        <taxon>Bacteria</taxon>
        <taxon>Pseudomonadati</taxon>
        <taxon>Bacteroidota</taxon>
        <taxon>Bacteroidia</taxon>
        <taxon>Bacteroidales</taxon>
        <taxon>Candidatus Limisoma</taxon>
    </lineage>
</organism>
<proteinExistence type="inferred from homology"/>
<dbReference type="GO" id="GO:0003743">
    <property type="term" value="F:translation initiation factor activity"/>
    <property type="evidence" value="ECO:0007669"/>
    <property type="project" value="UniProtKB-UniRule"/>
</dbReference>
<name>A0A9D1IJV7_9BACT</name>
<evidence type="ECO:0000313" key="10">
    <source>
        <dbReference type="Proteomes" id="UP000824076"/>
    </source>
</evidence>
<dbReference type="Gene3D" id="3.30.110.10">
    <property type="entry name" value="Translation initiation factor 3 (IF-3), C-terminal domain"/>
    <property type="match status" value="1"/>
</dbReference>
<feature type="domain" description="Translation initiation factor 3 N-terminal" evidence="8">
    <location>
        <begin position="25"/>
        <end position="93"/>
    </location>
</feature>
<dbReference type="SUPFAM" id="SSF54364">
    <property type="entry name" value="Translation initiation factor IF3, N-terminal domain"/>
    <property type="match status" value="1"/>
</dbReference>